<name>A0A6J8C2J9_MYTCO</name>
<dbReference type="PROSITE" id="PS50071">
    <property type="entry name" value="HOMEOBOX_2"/>
    <property type="match status" value="1"/>
</dbReference>
<dbReference type="OrthoDB" id="6159439at2759"/>
<evidence type="ECO:0000256" key="9">
    <source>
        <dbReference type="SAM" id="MobiDB-lite"/>
    </source>
</evidence>
<dbReference type="GO" id="GO:0005634">
    <property type="term" value="C:nucleus"/>
    <property type="evidence" value="ECO:0007669"/>
    <property type="project" value="UniProtKB-SubCell"/>
</dbReference>
<evidence type="ECO:0000313" key="12">
    <source>
        <dbReference type="Proteomes" id="UP000507470"/>
    </source>
</evidence>
<dbReference type="PROSITE" id="PS00027">
    <property type="entry name" value="HOMEOBOX_1"/>
    <property type="match status" value="1"/>
</dbReference>
<evidence type="ECO:0000259" key="10">
    <source>
        <dbReference type="PROSITE" id="PS50071"/>
    </source>
</evidence>
<dbReference type="Pfam" id="PF00046">
    <property type="entry name" value="Homeodomain"/>
    <property type="match status" value="1"/>
</dbReference>
<dbReference type="FunFam" id="1.10.10.60:FF:000098">
    <property type="entry name" value="Transcription factor LBX1"/>
    <property type="match status" value="1"/>
</dbReference>
<evidence type="ECO:0000256" key="6">
    <source>
        <dbReference type="PROSITE-ProRule" id="PRU00108"/>
    </source>
</evidence>
<feature type="compositionally biased region" description="Low complexity" evidence="9">
    <location>
        <begin position="301"/>
        <end position="311"/>
    </location>
</feature>
<sequence>MKIMSTSSGVSDSEDSCRDQYEPIRKLAMVQIHPPRNPNKPFTSFCIKDILSSNNVSHHQRNFHFNNCANSRIVRPWDIRSSSGRDSELSSDAEDEEINVDDDEPVHQINKSNKVSPLDALMEMANKTFEGLETAESAETKRREQAALFGKHQPPKKRRKSRTAFTNQQIYELEKRFLYQKYLTPADRDEIAQTLGLTNAQVITWFQNRRAKLKRDLEELKNDVTAANSAGEETVKVLLNSDDDSRDSSWSHSPPKVKKTCVSETVSHESDKSFSEIKESTSGKSKTIFEKPEKHSEGDDSSGNESDNNSS</sequence>
<gene>
    <name evidence="11" type="ORF">MCOR_24469</name>
</gene>
<dbReference type="InterPro" id="IPR017970">
    <property type="entry name" value="Homeobox_CS"/>
</dbReference>
<dbReference type="InterPro" id="IPR009057">
    <property type="entry name" value="Homeodomain-like_sf"/>
</dbReference>
<proteinExistence type="predicted"/>
<dbReference type="PANTHER" id="PTHR24336">
    <property type="entry name" value="TRANSCRIPTION FACTOR LBX"/>
    <property type="match status" value="1"/>
</dbReference>
<keyword evidence="5 6" id="KW-0539">Nucleus</keyword>
<evidence type="ECO:0000256" key="7">
    <source>
        <dbReference type="RuleBase" id="RU000682"/>
    </source>
</evidence>
<protein>
    <submittedName>
        <fullName evidence="11">LBX</fullName>
    </submittedName>
</protein>
<keyword evidence="8" id="KW-0175">Coiled coil</keyword>
<feature type="coiled-coil region" evidence="8">
    <location>
        <begin position="203"/>
        <end position="230"/>
    </location>
</feature>
<dbReference type="SMART" id="SM00389">
    <property type="entry name" value="HOX"/>
    <property type="match status" value="1"/>
</dbReference>
<keyword evidence="12" id="KW-1185">Reference proteome</keyword>
<reference evidence="11 12" key="1">
    <citation type="submission" date="2020-06" db="EMBL/GenBank/DDBJ databases">
        <authorList>
            <person name="Li R."/>
            <person name="Bekaert M."/>
        </authorList>
    </citation>
    <scope>NUCLEOTIDE SEQUENCE [LARGE SCALE GENOMIC DNA]</scope>
    <source>
        <strain evidence="12">wild</strain>
    </source>
</reference>
<keyword evidence="2" id="KW-0217">Developmental protein</keyword>
<evidence type="ECO:0000256" key="2">
    <source>
        <dbReference type="ARBA" id="ARBA00022473"/>
    </source>
</evidence>
<feature type="DNA-binding region" description="Homeobox" evidence="6">
    <location>
        <begin position="158"/>
        <end position="217"/>
    </location>
</feature>
<feature type="domain" description="Homeobox" evidence="10">
    <location>
        <begin position="156"/>
        <end position="216"/>
    </location>
</feature>
<organism evidence="11 12">
    <name type="scientific">Mytilus coruscus</name>
    <name type="common">Sea mussel</name>
    <dbReference type="NCBI Taxonomy" id="42192"/>
    <lineage>
        <taxon>Eukaryota</taxon>
        <taxon>Metazoa</taxon>
        <taxon>Spiralia</taxon>
        <taxon>Lophotrochozoa</taxon>
        <taxon>Mollusca</taxon>
        <taxon>Bivalvia</taxon>
        <taxon>Autobranchia</taxon>
        <taxon>Pteriomorphia</taxon>
        <taxon>Mytilida</taxon>
        <taxon>Mytiloidea</taxon>
        <taxon>Mytilidae</taxon>
        <taxon>Mytilinae</taxon>
        <taxon>Mytilus</taxon>
    </lineage>
</organism>
<dbReference type="GO" id="GO:1990837">
    <property type="term" value="F:sequence-specific double-stranded DNA binding"/>
    <property type="evidence" value="ECO:0007669"/>
    <property type="project" value="TreeGrafter"/>
</dbReference>
<evidence type="ECO:0000256" key="4">
    <source>
        <dbReference type="ARBA" id="ARBA00023155"/>
    </source>
</evidence>
<dbReference type="InterPro" id="IPR051892">
    <property type="entry name" value="LBX_TF"/>
</dbReference>
<dbReference type="GO" id="GO:0000981">
    <property type="term" value="F:DNA-binding transcription factor activity, RNA polymerase II-specific"/>
    <property type="evidence" value="ECO:0007669"/>
    <property type="project" value="InterPro"/>
</dbReference>
<evidence type="ECO:0000313" key="11">
    <source>
        <dbReference type="EMBL" id="CAC5389290.1"/>
    </source>
</evidence>
<evidence type="ECO:0000256" key="1">
    <source>
        <dbReference type="ARBA" id="ARBA00004123"/>
    </source>
</evidence>
<evidence type="ECO:0000256" key="8">
    <source>
        <dbReference type="SAM" id="Coils"/>
    </source>
</evidence>
<dbReference type="Proteomes" id="UP000507470">
    <property type="component" value="Unassembled WGS sequence"/>
</dbReference>
<dbReference type="AlphaFoldDB" id="A0A6J8C2J9"/>
<dbReference type="SUPFAM" id="SSF46689">
    <property type="entry name" value="Homeodomain-like"/>
    <property type="match status" value="1"/>
</dbReference>
<dbReference type="PRINTS" id="PR00031">
    <property type="entry name" value="HTHREPRESSR"/>
</dbReference>
<evidence type="ECO:0000256" key="5">
    <source>
        <dbReference type="ARBA" id="ARBA00023242"/>
    </source>
</evidence>
<keyword evidence="3 6" id="KW-0238">DNA-binding</keyword>
<feature type="region of interest" description="Disordered" evidence="9">
    <location>
        <begin position="240"/>
        <end position="311"/>
    </location>
</feature>
<dbReference type="InterPro" id="IPR000047">
    <property type="entry name" value="HTH_motif"/>
</dbReference>
<evidence type="ECO:0000256" key="3">
    <source>
        <dbReference type="ARBA" id="ARBA00023125"/>
    </source>
</evidence>
<accession>A0A6J8C2J9</accession>
<dbReference type="InterPro" id="IPR001356">
    <property type="entry name" value="HD"/>
</dbReference>
<dbReference type="Gene3D" id="1.10.10.60">
    <property type="entry name" value="Homeodomain-like"/>
    <property type="match status" value="1"/>
</dbReference>
<keyword evidence="4 6" id="KW-0371">Homeobox</keyword>
<dbReference type="PANTHER" id="PTHR24336:SF8">
    <property type="entry name" value="LADYBIRD EARLY-RELATED"/>
    <property type="match status" value="1"/>
</dbReference>
<dbReference type="CDD" id="cd00086">
    <property type="entry name" value="homeodomain"/>
    <property type="match status" value="1"/>
</dbReference>
<comment type="subcellular location">
    <subcellularLocation>
        <location evidence="1 6 7">Nucleus</location>
    </subcellularLocation>
</comment>
<dbReference type="EMBL" id="CACVKT020004326">
    <property type="protein sequence ID" value="CAC5389290.1"/>
    <property type="molecule type" value="Genomic_DNA"/>
</dbReference>
<feature type="compositionally biased region" description="Basic and acidic residues" evidence="9">
    <location>
        <begin position="266"/>
        <end position="298"/>
    </location>
</feature>